<dbReference type="AlphaFoldDB" id="A0AAN7AYE6"/>
<dbReference type="EMBL" id="MU863884">
    <property type="protein sequence ID" value="KAK4204173.1"/>
    <property type="molecule type" value="Genomic_DNA"/>
</dbReference>
<reference evidence="1" key="2">
    <citation type="submission" date="2023-05" db="EMBL/GenBank/DDBJ databases">
        <authorList>
            <consortium name="Lawrence Berkeley National Laboratory"/>
            <person name="Steindorff A."/>
            <person name="Hensen N."/>
            <person name="Bonometti L."/>
            <person name="Westerberg I."/>
            <person name="Brannstrom I.O."/>
            <person name="Guillou S."/>
            <person name="Cros-Aarteil S."/>
            <person name="Calhoun S."/>
            <person name="Haridas S."/>
            <person name="Kuo A."/>
            <person name="Mondo S."/>
            <person name="Pangilinan J."/>
            <person name="Riley R."/>
            <person name="Labutti K."/>
            <person name="Andreopoulos B."/>
            <person name="Lipzen A."/>
            <person name="Chen C."/>
            <person name="Yanf M."/>
            <person name="Daum C."/>
            <person name="Ng V."/>
            <person name="Clum A."/>
            <person name="Ohm R."/>
            <person name="Martin F."/>
            <person name="Silar P."/>
            <person name="Natvig D."/>
            <person name="Lalanne C."/>
            <person name="Gautier V."/>
            <person name="Ament-Velasquez S.L."/>
            <person name="Kruys A."/>
            <person name="Hutchinson M.I."/>
            <person name="Powell A.J."/>
            <person name="Barry K."/>
            <person name="Miller A.N."/>
            <person name="Grigoriev I.V."/>
            <person name="Debuchy R."/>
            <person name="Gladieux P."/>
            <person name="Thoren M.H."/>
            <person name="Johannesson H."/>
        </authorList>
    </citation>
    <scope>NUCLEOTIDE SEQUENCE</scope>
    <source>
        <strain evidence="1">CBS 315.58</strain>
    </source>
</reference>
<keyword evidence="2" id="KW-1185">Reference proteome</keyword>
<gene>
    <name evidence="1" type="ORF">QBC40DRAFT_273546</name>
</gene>
<organism evidence="1 2">
    <name type="scientific">Triangularia verruculosa</name>
    <dbReference type="NCBI Taxonomy" id="2587418"/>
    <lineage>
        <taxon>Eukaryota</taxon>
        <taxon>Fungi</taxon>
        <taxon>Dikarya</taxon>
        <taxon>Ascomycota</taxon>
        <taxon>Pezizomycotina</taxon>
        <taxon>Sordariomycetes</taxon>
        <taxon>Sordariomycetidae</taxon>
        <taxon>Sordariales</taxon>
        <taxon>Podosporaceae</taxon>
        <taxon>Triangularia</taxon>
    </lineage>
</organism>
<proteinExistence type="predicted"/>
<evidence type="ECO:0000313" key="2">
    <source>
        <dbReference type="Proteomes" id="UP001303160"/>
    </source>
</evidence>
<comment type="caution">
    <text evidence="1">The sequence shown here is derived from an EMBL/GenBank/DDBJ whole genome shotgun (WGS) entry which is preliminary data.</text>
</comment>
<accession>A0AAN7AYE6</accession>
<name>A0AAN7AYE6_9PEZI</name>
<evidence type="ECO:0000313" key="1">
    <source>
        <dbReference type="EMBL" id="KAK4204173.1"/>
    </source>
</evidence>
<protein>
    <submittedName>
        <fullName evidence="1">Uncharacterized protein</fullName>
    </submittedName>
</protein>
<reference evidence="1" key="1">
    <citation type="journal article" date="2023" name="Mol. Phylogenet. Evol.">
        <title>Genome-scale phylogeny and comparative genomics of the fungal order Sordariales.</title>
        <authorList>
            <person name="Hensen N."/>
            <person name="Bonometti L."/>
            <person name="Westerberg I."/>
            <person name="Brannstrom I.O."/>
            <person name="Guillou S."/>
            <person name="Cros-Aarteil S."/>
            <person name="Calhoun S."/>
            <person name="Haridas S."/>
            <person name="Kuo A."/>
            <person name="Mondo S."/>
            <person name="Pangilinan J."/>
            <person name="Riley R."/>
            <person name="LaButti K."/>
            <person name="Andreopoulos B."/>
            <person name="Lipzen A."/>
            <person name="Chen C."/>
            <person name="Yan M."/>
            <person name="Daum C."/>
            <person name="Ng V."/>
            <person name="Clum A."/>
            <person name="Steindorff A."/>
            <person name="Ohm R.A."/>
            <person name="Martin F."/>
            <person name="Silar P."/>
            <person name="Natvig D.O."/>
            <person name="Lalanne C."/>
            <person name="Gautier V."/>
            <person name="Ament-Velasquez S.L."/>
            <person name="Kruys A."/>
            <person name="Hutchinson M.I."/>
            <person name="Powell A.J."/>
            <person name="Barry K."/>
            <person name="Miller A.N."/>
            <person name="Grigoriev I.V."/>
            <person name="Debuchy R."/>
            <person name="Gladieux P."/>
            <person name="Hiltunen Thoren M."/>
            <person name="Johannesson H."/>
        </authorList>
    </citation>
    <scope>NUCLEOTIDE SEQUENCE</scope>
    <source>
        <strain evidence="1">CBS 315.58</strain>
    </source>
</reference>
<sequence length="80" mass="8549">MAWHGMVLVSTTYVCSKSIRECQWTAGCISLALCAVVWDPILCMIVGVGAYGLELLCLETSPKVGVGVGWSLLNCGHDMT</sequence>
<dbReference type="Proteomes" id="UP001303160">
    <property type="component" value="Unassembled WGS sequence"/>
</dbReference>